<dbReference type="Gene3D" id="3.30.420.40">
    <property type="match status" value="2"/>
</dbReference>
<dbReference type="Proteomes" id="UP000199197">
    <property type="component" value="Unassembled WGS sequence"/>
</dbReference>
<accession>A0A0P1MXZ9</accession>
<dbReference type="OrthoDB" id="9784166at2"/>
<evidence type="ECO:0000313" key="3">
    <source>
        <dbReference type="Proteomes" id="UP000199197"/>
    </source>
</evidence>
<dbReference type="RefSeq" id="WP_092349152.1">
    <property type="nucleotide sequence ID" value="NZ_CZVW01000008.1"/>
</dbReference>
<gene>
    <name evidence="2" type="ORF">JGI23_00900</name>
</gene>
<proteinExistence type="predicted"/>
<evidence type="ECO:0000259" key="1">
    <source>
        <dbReference type="Pfam" id="PF00814"/>
    </source>
</evidence>
<dbReference type="CDD" id="cd24032">
    <property type="entry name" value="ASKHA_NBD_TsaB"/>
    <property type="match status" value="1"/>
</dbReference>
<evidence type="ECO:0000313" key="2">
    <source>
        <dbReference type="EMBL" id="CUT00713.1"/>
    </source>
</evidence>
<dbReference type="NCBIfam" id="TIGR03725">
    <property type="entry name" value="T6A_YeaZ"/>
    <property type="match status" value="1"/>
</dbReference>
<reference evidence="3" key="1">
    <citation type="submission" date="2015-11" db="EMBL/GenBank/DDBJ databases">
        <authorList>
            <person name="Varghese N."/>
        </authorList>
    </citation>
    <scope>NUCLEOTIDE SEQUENCE [LARGE SCALE GENOMIC DNA]</scope>
    <source>
        <strain evidence="3">JGI-23</strain>
    </source>
</reference>
<sequence>MILALDTSTDLCSVIVIANEKTKSKIKTHSKQIHAEKIVFMIEQVLGNINKQISDISSVAVSIGPGSFTGLRIGLSVAKGLCYAINKPLITVPTLDALALKAFDICKLLSKYERQNLYICPILDAKQNDFYYSIYKFENDKINRITGYQVGTIDEIKNKLANKTILIGELVDNLLENFYNQDDVILLEGEINYPDAYYVAKIAKEKYAKGEFADLDSTEPLYIKEFVIKTK</sequence>
<dbReference type="SUPFAM" id="SSF53067">
    <property type="entry name" value="Actin-like ATPase domain"/>
    <property type="match status" value="2"/>
</dbReference>
<feature type="domain" description="Gcp-like" evidence="1">
    <location>
        <begin position="31"/>
        <end position="157"/>
    </location>
</feature>
<dbReference type="PANTHER" id="PTHR11735:SF11">
    <property type="entry name" value="TRNA THREONYLCARBAMOYLADENOSINE BIOSYNTHESIS PROTEIN TSAB"/>
    <property type="match status" value="1"/>
</dbReference>
<dbReference type="InterPro" id="IPR043129">
    <property type="entry name" value="ATPase_NBD"/>
</dbReference>
<dbReference type="PANTHER" id="PTHR11735">
    <property type="entry name" value="TRNA N6-ADENOSINE THREONYLCARBAMOYLTRANSFERASE"/>
    <property type="match status" value="1"/>
</dbReference>
<keyword evidence="3" id="KW-1185">Reference proteome</keyword>
<name>A0A0P1MXZ9_9BACT</name>
<dbReference type="InterPro" id="IPR000905">
    <property type="entry name" value="Gcp-like_dom"/>
</dbReference>
<dbReference type="GO" id="GO:0005829">
    <property type="term" value="C:cytosol"/>
    <property type="evidence" value="ECO:0007669"/>
    <property type="project" value="TreeGrafter"/>
</dbReference>
<dbReference type="EMBL" id="CZVW01000008">
    <property type="protein sequence ID" value="CUT00713.1"/>
    <property type="molecule type" value="Genomic_DNA"/>
</dbReference>
<dbReference type="AlphaFoldDB" id="A0A0P1MXZ9"/>
<dbReference type="InterPro" id="IPR022496">
    <property type="entry name" value="T6A_TsaB"/>
</dbReference>
<dbReference type="Pfam" id="PF00814">
    <property type="entry name" value="TsaD"/>
    <property type="match status" value="1"/>
</dbReference>
<dbReference type="GO" id="GO:0002949">
    <property type="term" value="P:tRNA threonylcarbamoyladenosine modification"/>
    <property type="evidence" value="ECO:0007669"/>
    <property type="project" value="InterPro"/>
</dbReference>
<protein>
    <submittedName>
        <fullName evidence="2">tRNA threonylcarbamoyladenosine biosynthesis protein TsaB</fullName>
    </submittedName>
</protein>
<organism evidence="2 3">
    <name type="scientific">Candidatus Chryseopegocella kryptomonas</name>
    <dbReference type="NCBI Taxonomy" id="1633643"/>
    <lineage>
        <taxon>Bacteria</taxon>
        <taxon>Pseudomonadati</taxon>
        <taxon>Candidatus Kryptoniota</taxon>
        <taxon>Candidatus Chryseopegocella</taxon>
    </lineage>
</organism>